<dbReference type="Proteomes" id="UP000029228">
    <property type="component" value="Unassembled WGS sequence"/>
</dbReference>
<dbReference type="AlphaFoldDB" id="A0A090SR04"/>
<protein>
    <submittedName>
        <fullName evidence="1">Uncharacterized protein</fullName>
    </submittedName>
</protein>
<dbReference type="EMBL" id="BBMR01000009">
    <property type="protein sequence ID" value="GAL21807.1"/>
    <property type="molecule type" value="Genomic_DNA"/>
</dbReference>
<evidence type="ECO:0000313" key="2">
    <source>
        <dbReference type="Proteomes" id="UP000029228"/>
    </source>
</evidence>
<organism evidence="1 2">
    <name type="scientific">Vibrio maritimus</name>
    <dbReference type="NCBI Taxonomy" id="990268"/>
    <lineage>
        <taxon>Bacteria</taxon>
        <taxon>Pseudomonadati</taxon>
        <taxon>Pseudomonadota</taxon>
        <taxon>Gammaproteobacteria</taxon>
        <taxon>Vibrionales</taxon>
        <taxon>Vibrionaceae</taxon>
        <taxon>Vibrio</taxon>
    </lineage>
</organism>
<gene>
    <name evidence="1" type="ORF">JCM19235_1629</name>
</gene>
<evidence type="ECO:0000313" key="1">
    <source>
        <dbReference type="EMBL" id="GAL21807.1"/>
    </source>
</evidence>
<accession>A0A090SR04</accession>
<name>A0A090SR04_9VIBR</name>
<proteinExistence type="predicted"/>
<keyword evidence="2" id="KW-1185">Reference proteome</keyword>
<reference evidence="1 2" key="2">
    <citation type="submission" date="2014-09" db="EMBL/GenBank/DDBJ databases">
        <authorList>
            <consortium name="NBRP consortium"/>
            <person name="Sawabe T."/>
            <person name="Meirelles P."/>
            <person name="Nakanishi M."/>
            <person name="Sayaka M."/>
            <person name="Hattori M."/>
            <person name="Ohkuma M."/>
        </authorList>
    </citation>
    <scope>NUCLEOTIDE SEQUENCE [LARGE SCALE GENOMIC DNA]</scope>
    <source>
        <strain evidence="2">JCM19235</strain>
    </source>
</reference>
<comment type="caution">
    <text evidence="1">The sequence shown here is derived from an EMBL/GenBank/DDBJ whole genome shotgun (WGS) entry which is preliminary data.</text>
</comment>
<reference evidence="1 2" key="1">
    <citation type="submission" date="2014-09" db="EMBL/GenBank/DDBJ databases">
        <title>Vibrio maritimus JCM 19235. (C45) whole genome shotgun sequence.</title>
        <authorList>
            <person name="Sawabe T."/>
            <person name="Meirelles P."/>
            <person name="Nakanishi M."/>
            <person name="Sayaka M."/>
            <person name="Hattori M."/>
            <person name="Ohkuma M."/>
        </authorList>
    </citation>
    <scope>NUCLEOTIDE SEQUENCE [LARGE SCALE GENOMIC DNA]</scope>
    <source>
        <strain evidence="2">JCM19235</strain>
    </source>
</reference>
<sequence length="41" mass="4934">MNRGWLLVAKRCYRIKNRLLKPSLEKDITSSLYQDEDPRIL</sequence>